<dbReference type="EMBL" id="QFCR01000064">
    <property type="protein sequence ID" value="TNK89684.1"/>
    <property type="molecule type" value="Genomic_DNA"/>
</dbReference>
<evidence type="ECO:0000256" key="1">
    <source>
        <dbReference type="SAM" id="Phobius"/>
    </source>
</evidence>
<feature type="transmembrane region" description="Helical" evidence="1">
    <location>
        <begin position="36"/>
        <end position="57"/>
    </location>
</feature>
<keyword evidence="1" id="KW-0812">Transmembrane</keyword>
<evidence type="ECO:0000313" key="3">
    <source>
        <dbReference type="Proteomes" id="UP000313312"/>
    </source>
</evidence>
<dbReference type="RefSeq" id="WP_180338008.1">
    <property type="nucleotide sequence ID" value="NZ_QFCR01000064.1"/>
</dbReference>
<accession>A0A5C4TI36</accession>
<keyword evidence="1" id="KW-1133">Transmembrane helix</keyword>
<comment type="caution">
    <text evidence="2">The sequence shown here is derived from an EMBL/GenBank/DDBJ whole genome shotgun (WGS) entry which is preliminary data.</text>
</comment>
<gene>
    <name evidence="2" type="ORF">DID87_07180</name>
</gene>
<dbReference type="Proteomes" id="UP000313312">
    <property type="component" value="Unassembled WGS sequence"/>
</dbReference>
<feature type="non-terminal residue" evidence="2">
    <location>
        <position position="1"/>
    </location>
</feature>
<proteinExistence type="predicted"/>
<dbReference type="AlphaFoldDB" id="A0A5C4TI36"/>
<keyword evidence="1" id="KW-0472">Membrane</keyword>
<sequence>KFVPFIDIGALECMFFVVIISFLILILKILYRRNQLVFELFTVIIPISFLMSLNKILEVFVSGNRSDSYFARQGEISFYLNEVSEKWYNGN</sequence>
<feature type="transmembrane region" description="Helical" evidence="1">
    <location>
        <begin position="6"/>
        <end position="27"/>
    </location>
</feature>
<protein>
    <submittedName>
        <fullName evidence="2">Uncharacterized protein</fullName>
    </submittedName>
</protein>
<reference evidence="2 3" key="1">
    <citation type="submission" date="2018-05" db="EMBL/GenBank/DDBJ databases">
        <title>Lactobacillus sanfranciscensis Ah4 draft denome sequence.</title>
        <authorList>
            <person name="Zhang G."/>
        </authorList>
    </citation>
    <scope>NUCLEOTIDE SEQUENCE [LARGE SCALE GENOMIC DNA]</scope>
    <source>
        <strain evidence="2 3">Ah4</strain>
    </source>
</reference>
<name>A0A5C4TI36_FRUSA</name>
<evidence type="ECO:0000313" key="2">
    <source>
        <dbReference type="EMBL" id="TNK89684.1"/>
    </source>
</evidence>
<organism evidence="2 3">
    <name type="scientific">Fructilactobacillus sanfranciscensis</name>
    <name type="common">Lactobacillus sanfranciscensis</name>
    <dbReference type="NCBI Taxonomy" id="1625"/>
    <lineage>
        <taxon>Bacteria</taxon>
        <taxon>Bacillati</taxon>
        <taxon>Bacillota</taxon>
        <taxon>Bacilli</taxon>
        <taxon>Lactobacillales</taxon>
        <taxon>Lactobacillaceae</taxon>
        <taxon>Fructilactobacillus</taxon>
    </lineage>
</organism>